<protein>
    <submittedName>
        <fullName evidence="1">YbbR-like domain-containing protein</fullName>
    </submittedName>
</protein>
<dbReference type="Proteomes" id="UP001257277">
    <property type="component" value="Unassembled WGS sequence"/>
</dbReference>
<dbReference type="PANTHER" id="PTHR37804">
    <property type="entry name" value="CDAA REGULATORY PROTEIN CDAR"/>
    <property type="match status" value="1"/>
</dbReference>
<dbReference type="EMBL" id="JAVTTO010000002">
    <property type="protein sequence ID" value="MDT7832191.1"/>
    <property type="molecule type" value="Genomic_DNA"/>
</dbReference>
<dbReference type="PANTHER" id="PTHR37804:SF1">
    <property type="entry name" value="CDAA REGULATORY PROTEIN CDAR"/>
    <property type="match status" value="1"/>
</dbReference>
<comment type="caution">
    <text evidence="1">The sequence shown here is derived from an EMBL/GenBank/DDBJ whole genome shotgun (WGS) entry which is preliminary data.</text>
</comment>
<evidence type="ECO:0000313" key="2">
    <source>
        <dbReference type="Proteomes" id="UP001257277"/>
    </source>
</evidence>
<sequence length="312" mass="35290">MASKRSLPKNFFLFVVLAFVLWMLAKFSKEYEATVFFDVTYIDLPKNRILQNRPPEMVPIHIKGTGFKLVSAKLFSGEIKLSTSNLISSKNNQYYILLNQQELDIEKQMTSGLSIDYFVKDSVFFDLGYLATKRVPVYVNAAINFMPGYDFVNVLNVKPDSVEISGPDGILDTIRHVSTAKVVLNEVHGAIEQDVTLQLSNPAIKLTEDIKTVQINAAIDKFTEGVLEVPFEIDNLPDDLKIDAYPKVVKLSFRVGLSNFNKINENSFSVRCDYAFSKQNSLTYLIPKLDIKSDLVKDVKIIPGRIDFLIQK</sequence>
<dbReference type="Gene3D" id="2.170.120.40">
    <property type="entry name" value="YbbR-like domain"/>
    <property type="match status" value="1"/>
</dbReference>
<gene>
    <name evidence="1" type="ORF">RQM59_07345</name>
</gene>
<dbReference type="Pfam" id="PF07949">
    <property type="entry name" value="YbbR"/>
    <property type="match status" value="1"/>
</dbReference>
<name>A0ABU3LEM3_9FLAO</name>
<proteinExistence type="predicted"/>
<dbReference type="RefSeq" id="WP_349241441.1">
    <property type="nucleotide sequence ID" value="NZ_JAVTTO010000002.1"/>
</dbReference>
<keyword evidence="2" id="KW-1185">Reference proteome</keyword>
<organism evidence="1 2">
    <name type="scientific">Asprobacillus argus</name>
    <dbReference type="NCBI Taxonomy" id="3076534"/>
    <lineage>
        <taxon>Bacteria</taxon>
        <taxon>Pseudomonadati</taxon>
        <taxon>Bacteroidota</taxon>
        <taxon>Flavobacteriia</taxon>
        <taxon>Flavobacteriales</taxon>
        <taxon>Flavobacteriaceae</taxon>
        <taxon>Asprobacillus</taxon>
    </lineage>
</organism>
<dbReference type="InterPro" id="IPR053154">
    <property type="entry name" value="c-di-AMP_regulator"/>
</dbReference>
<dbReference type="InterPro" id="IPR012505">
    <property type="entry name" value="YbbR"/>
</dbReference>
<evidence type="ECO:0000313" key="1">
    <source>
        <dbReference type="EMBL" id="MDT7832191.1"/>
    </source>
</evidence>
<reference evidence="1 2" key="1">
    <citation type="submission" date="2023-09" db="EMBL/GenBank/DDBJ databases">
        <title>Novel taxa isolated from Blanes Bay.</title>
        <authorList>
            <person name="Rey-Velasco X."/>
            <person name="Lucena T."/>
        </authorList>
    </citation>
    <scope>NUCLEOTIDE SEQUENCE [LARGE SCALE GENOMIC DNA]</scope>
    <source>
        <strain evidence="1 2">S356</strain>
    </source>
</reference>
<accession>A0ABU3LEM3</accession>